<dbReference type="EMBL" id="UXUI01011751">
    <property type="protein sequence ID" value="VDD96485.1"/>
    <property type="molecule type" value="Genomic_DNA"/>
</dbReference>
<sequence>MLYKSNSKRWSSKHKERRAEMKAEMEWTEPKEPHPPARYLLLQVLTPCYVFILDLTHEGTRHREQDVPMIVEIFRKKDERYHPFDTFDVQEIVTLKVNREIRE</sequence>
<reference evidence="2 3" key="2">
    <citation type="submission" date="2018-10" db="EMBL/GenBank/DDBJ databases">
        <authorList>
            <consortium name="Pathogen Informatics"/>
        </authorList>
    </citation>
    <scope>NUCLEOTIDE SEQUENCE [LARGE SCALE GENOMIC DNA]</scope>
</reference>
<proteinExistence type="predicted"/>
<keyword evidence="3" id="KW-1185">Reference proteome</keyword>
<dbReference type="Proteomes" id="UP000274131">
    <property type="component" value="Unassembled WGS sequence"/>
</dbReference>
<reference evidence="4" key="1">
    <citation type="submission" date="2017-02" db="UniProtKB">
        <authorList>
            <consortium name="WormBaseParasite"/>
        </authorList>
    </citation>
    <scope>IDENTIFICATION</scope>
</reference>
<dbReference type="WBParaSite" id="EVEC_0001199101-mRNA-1">
    <property type="protein sequence ID" value="EVEC_0001199101-mRNA-1"/>
    <property type="gene ID" value="EVEC_0001199101"/>
</dbReference>
<evidence type="ECO:0000313" key="3">
    <source>
        <dbReference type="Proteomes" id="UP000274131"/>
    </source>
</evidence>
<gene>
    <name evidence="2" type="ORF">EVEC_LOCUS11236</name>
</gene>
<evidence type="ECO:0000313" key="4">
    <source>
        <dbReference type="WBParaSite" id="EVEC_0001199101-mRNA-1"/>
    </source>
</evidence>
<name>A0A0N4VM40_ENTVE</name>
<dbReference type="AlphaFoldDB" id="A0A0N4VM40"/>
<protein>
    <submittedName>
        <fullName evidence="4">DUF1653 domain-containing protein</fullName>
    </submittedName>
</protein>
<feature type="compositionally biased region" description="Basic and acidic residues" evidence="1">
    <location>
        <begin position="17"/>
        <end position="32"/>
    </location>
</feature>
<feature type="compositionally biased region" description="Basic residues" evidence="1">
    <location>
        <begin position="1"/>
        <end position="16"/>
    </location>
</feature>
<evidence type="ECO:0000256" key="1">
    <source>
        <dbReference type="SAM" id="MobiDB-lite"/>
    </source>
</evidence>
<evidence type="ECO:0000313" key="2">
    <source>
        <dbReference type="EMBL" id="VDD96485.1"/>
    </source>
</evidence>
<organism evidence="4">
    <name type="scientific">Enterobius vermicularis</name>
    <name type="common">Human pinworm</name>
    <dbReference type="NCBI Taxonomy" id="51028"/>
    <lineage>
        <taxon>Eukaryota</taxon>
        <taxon>Metazoa</taxon>
        <taxon>Ecdysozoa</taxon>
        <taxon>Nematoda</taxon>
        <taxon>Chromadorea</taxon>
        <taxon>Rhabditida</taxon>
        <taxon>Spirurina</taxon>
        <taxon>Oxyuridomorpha</taxon>
        <taxon>Oxyuroidea</taxon>
        <taxon>Oxyuridae</taxon>
        <taxon>Enterobius</taxon>
    </lineage>
</organism>
<accession>A0A0N4VM40</accession>
<feature type="region of interest" description="Disordered" evidence="1">
    <location>
        <begin position="1"/>
        <end position="32"/>
    </location>
</feature>